<dbReference type="GO" id="GO:0000014">
    <property type="term" value="F:single-stranded DNA endodeoxyribonuclease activity"/>
    <property type="evidence" value="ECO:0007669"/>
    <property type="project" value="TreeGrafter"/>
</dbReference>
<name>A0A177BAE4_9BILA</name>
<feature type="domain" description="DNA/RNA non-specific endonuclease/pyrophosphatase/phosphodiesterase" evidence="5">
    <location>
        <begin position="221"/>
        <end position="426"/>
    </location>
</feature>
<accession>A0A177BAE4</accession>
<dbReference type="GO" id="GO:0005634">
    <property type="term" value="C:nucleus"/>
    <property type="evidence" value="ECO:0007669"/>
    <property type="project" value="TreeGrafter"/>
</dbReference>
<dbReference type="EMBL" id="LWCA01000070">
    <property type="protein sequence ID" value="OAF71216.1"/>
    <property type="molecule type" value="Genomic_DNA"/>
</dbReference>
<dbReference type="OrthoDB" id="5418055at2759"/>
<keyword evidence="3" id="KW-0479">Metal-binding</keyword>
<dbReference type="InterPro" id="IPR001604">
    <property type="entry name" value="Endo_G_ENPP1-like_dom"/>
</dbReference>
<dbReference type="GO" id="GO:0005743">
    <property type="term" value="C:mitochondrial inner membrane"/>
    <property type="evidence" value="ECO:0007669"/>
    <property type="project" value="TreeGrafter"/>
</dbReference>
<feature type="domain" description="ENPP1-3/EXOG-like endonuclease/phosphodiesterase" evidence="4">
    <location>
        <begin position="222"/>
        <end position="426"/>
    </location>
</feature>
<dbReference type="InterPro" id="IPR044925">
    <property type="entry name" value="His-Me_finger_sf"/>
</dbReference>
<evidence type="ECO:0000313" key="7">
    <source>
        <dbReference type="Proteomes" id="UP000078046"/>
    </source>
</evidence>
<comment type="caution">
    <text evidence="6">The sequence shown here is derived from an EMBL/GenBank/DDBJ whole genome shotgun (WGS) entry which is preliminary data.</text>
</comment>
<dbReference type="Gene3D" id="3.40.570.10">
    <property type="entry name" value="Extracellular Endonuclease, subunit A"/>
    <property type="match status" value="1"/>
</dbReference>
<sequence length="467" mass="54476">MLEKQPCCTGTAAVVAGTSNSTQPWILKIENSTKFEQPYEPIKNIKEANTFLNNPNNDITFNDICGDTNYTLQHYDPYNYVTLDKCQSPEQVPQENIKNEISDLDLTILSQDTLISTTQNNETMDIKFDDYIHQMSQEDASNLNNSCSQNSYSENIFSQNLKKNDNLISTQKDMNDSGINSTFNEYTKDEYSSEDYDVLNDTNYESLFYYGVPKSHLRYIKYKNHIVAYDSRMKIPFWSAECLSKKKLHNKISRQNVPYKRDDDIPTIFSAYDCDYKYSGYSRGHVVPARDMSSKKSLKESFYFTNMIPQCIQNNRGYWQRLENYCRCLLKHYEFVWVISGPLFLPKKENNKQVISYEIIGENKVSVPTHIFKIILAKNDTDCDLGCVVIPNAVISYNAKVDNFVRSLDFIEKWSGFTYFPKIKNAKMLNNLFTKHSKLPTITRRKQPRKMIIGCNWWWTTPTWRGM</sequence>
<reference evidence="6 7" key="1">
    <citation type="submission" date="2016-04" db="EMBL/GenBank/DDBJ databases">
        <title>The genome of Intoshia linei affirms orthonectids as highly simplified spiralians.</title>
        <authorList>
            <person name="Mikhailov K.V."/>
            <person name="Slusarev G.S."/>
            <person name="Nikitin M.A."/>
            <person name="Logacheva M.D."/>
            <person name="Penin A."/>
            <person name="Aleoshin V."/>
            <person name="Panchin Y.V."/>
        </authorList>
    </citation>
    <scope>NUCLEOTIDE SEQUENCE [LARGE SCALE GENOMIC DNA]</scope>
    <source>
        <strain evidence="6">Intl2013</strain>
        <tissue evidence="6">Whole animal</tissue>
    </source>
</reference>
<evidence type="ECO:0000259" key="4">
    <source>
        <dbReference type="SMART" id="SM00477"/>
    </source>
</evidence>
<dbReference type="GO" id="GO:0004521">
    <property type="term" value="F:RNA endonuclease activity"/>
    <property type="evidence" value="ECO:0007669"/>
    <property type="project" value="TreeGrafter"/>
</dbReference>
<evidence type="ECO:0000256" key="1">
    <source>
        <dbReference type="ARBA" id="ARBA00010052"/>
    </source>
</evidence>
<proteinExistence type="inferred from homology"/>
<organism evidence="6 7">
    <name type="scientific">Intoshia linei</name>
    <dbReference type="NCBI Taxonomy" id="1819745"/>
    <lineage>
        <taxon>Eukaryota</taxon>
        <taxon>Metazoa</taxon>
        <taxon>Spiralia</taxon>
        <taxon>Lophotrochozoa</taxon>
        <taxon>Mesozoa</taxon>
        <taxon>Orthonectida</taxon>
        <taxon>Rhopaluridae</taxon>
        <taxon>Intoshia</taxon>
    </lineage>
</organism>
<dbReference type="CDD" id="cd00091">
    <property type="entry name" value="NUC"/>
    <property type="match status" value="1"/>
</dbReference>
<dbReference type="SMART" id="SM00477">
    <property type="entry name" value="NUC"/>
    <property type="match status" value="1"/>
</dbReference>
<dbReference type="SUPFAM" id="SSF54060">
    <property type="entry name" value="His-Me finger endonucleases"/>
    <property type="match status" value="1"/>
</dbReference>
<dbReference type="PANTHER" id="PTHR13966">
    <property type="entry name" value="ENDONUCLEASE RELATED"/>
    <property type="match status" value="1"/>
</dbReference>
<dbReference type="AlphaFoldDB" id="A0A177BAE4"/>
<dbReference type="GO" id="GO:0003676">
    <property type="term" value="F:nucleic acid binding"/>
    <property type="evidence" value="ECO:0007669"/>
    <property type="project" value="InterPro"/>
</dbReference>
<dbReference type="InterPro" id="IPR044929">
    <property type="entry name" value="DNA/RNA_non-sp_Endonuclease_sf"/>
</dbReference>
<protein>
    <recommendedName>
        <fullName evidence="8">Endonuclease G, mitochondrial</fullName>
    </recommendedName>
</protein>
<evidence type="ECO:0000256" key="2">
    <source>
        <dbReference type="PIRSR" id="PIRSR640255-1"/>
    </source>
</evidence>
<evidence type="ECO:0000259" key="5">
    <source>
        <dbReference type="SMART" id="SM00892"/>
    </source>
</evidence>
<dbReference type="GO" id="GO:0006309">
    <property type="term" value="P:apoptotic DNA fragmentation"/>
    <property type="evidence" value="ECO:0007669"/>
    <property type="project" value="TreeGrafter"/>
</dbReference>
<dbReference type="Proteomes" id="UP000078046">
    <property type="component" value="Unassembled WGS sequence"/>
</dbReference>
<dbReference type="GO" id="GO:0046872">
    <property type="term" value="F:metal ion binding"/>
    <property type="evidence" value="ECO:0007669"/>
    <property type="project" value="UniProtKB-KW"/>
</dbReference>
<dbReference type="PANTHER" id="PTHR13966:SF19">
    <property type="entry name" value="NUCLEASE EXOG, MITOCHONDRIAL"/>
    <property type="match status" value="1"/>
</dbReference>
<keyword evidence="7" id="KW-1185">Reference proteome</keyword>
<comment type="similarity">
    <text evidence="1">Belongs to the DNA/RNA non-specific endonuclease family.</text>
</comment>
<feature type="binding site" evidence="3">
    <location>
        <position position="315"/>
    </location>
    <ligand>
        <name>Mg(2+)</name>
        <dbReference type="ChEBI" id="CHEBI:18420"/>
        <note>catalytic</note>
    </ligand>
</feature>
<dbReference type="InterPro" id="IPR040255">
    <property type="entry name" value="Non-specific_endonuclease"/>
</dbReference>
<dbReference type="Pfam" id="PF01223">
    <property type="entry name" value="Endonuclease_NS"/>
    <property type="match status" value="1"/>
</dbReference>
<evidence type="ECO:0000256" key="3">
    <source>
        <dbReference type="PIRSR" id="PIRSR640255-2"/>
    </source>
</evidence>
<feature type="active site" description="Proton acceptor" evidence="2">
    <location>
        <position position="285"/>
    </location>
</feature>
<dbReference type="SMART" id="SM00892">
    <property type="entry name" value="Endonuclease_NS"/>
    <property type="match status" value="1"/>
</dbReference>
<evidence type="ECO:0000313" key="6">
    <source>
        <dbReference type="EMBL" id="OAF71216.1"/>
    </source>
</evidence>
<dbReference type="InterPro" id="IPR020821">
    <property type="entry name" value="ENPP1-3/EXOG-like_nuc-like"/>
</dbReference>
<gene>
    <name evidence="6" type="ORF">A3Q56_01001</name>
</gene>
<evidence type="ECO:0008006" key="8">
    <source>
        <dbReference type="Google" id="ProtNLM"/>
    </source>
</evidence>